<evidence type="ECO:0000313" key="2">
    <source>
        <dbReference type="Proteomes" id="UP000217895"/>
    </source>
</evidence>
<accession>A0A1Z4JBA9</accession>
<proteinExistence type="predicted"/>
<reference evidence="1 2" key="1">
    <citation type="submission" date="2017-06" db="EMBL/GenBank/DDBJ databases">
        <title>Genome sequencing of cyanobaciteial culture collection at National Institute for Environmental Studies (NIES).</title>
        <authorList>
            <person name="Hirose Y."/>
            <person name="Shimura Y."/>
            <person name="Fujisawa T."/>
            <person name="Nakamura Y."/>
            <person name="Kawachi M."/>
        </authorList>
    </citation>
    <scope>NUCLEOTIDE SEQUENCE [LARGE SCALE GENOMIC DNA]</scope>
    <source>
        <strain evidence="1 2">NIES-2135</strain>
    </source>
</reference>
<protein>
    <submittedName>
        <fullName evidence="1">Uncharacterized protein</fullName>
    </submittedName>
</protein>
<keyword evidence="2" id="KW-1185">Reference proteome</keyword>
<evidence type="ECO:0000313" key="1">
    <source>
        <dbReference type="EMBL" id="BAY53737.1"/>
    </source>
</evidence>
<sequence length="80" mass="9276">MQAAVRIRAKVLPGNRIEIEVPDGSVGAEVEVMVVFPETIPIGFDQRDRSYHLFLIFRRERRTHEICGFYSKCFGKNQCF</sequence>
<dbReference type="Proteomes" id="UP000217895">
    <property type="component" value="Chromosome"/>
</dbReference>
<dbReference type="EMBL" id="AP018203">
    <property type="protein sequence ID" value="BAY53737.1"/>
    <property type="molecule type" value="Genomic_DNA"/>
</dbReference>
<gene>
    <name evidence="1" type="ORF">NIES2135_05480</name>
</gene>
<dbReference type="AlphaFoldDB" id="A0A1Z4JBA9"/>
<organism evidence="1 2">
    <name type="scientific">Leptolyngbya boryana NIES-2135</name>
    <dbReference type="NCBI Taxonomy" id="1973484"/>
    <lineage>
        <taxon>Bacteria</taxon>
        <taxon>Bacillati</taxon>
        <taxon>Cyanobacteriota</taxon>
        <taxon>Cyanophyceae</taxon>
        <taxon>Leptolyngbyales</taxon>
        <taxon>Leptolyngbyaceae</taxon>
        <taxon>Leptolyngbya group</taxon>
        <taxon>Leptolyngbya</taxon>
    </lineage>
</organism>
<name>A0A1Z4JBA9_LEPBY</name>